<comment type="caution">
    <text evidence="6">Lacks conserved residue(s) required for the propagation of feature annotation.</text>
</comment>
<organism evidence="8">
    <name type="scientific">Capitella teleta</name>
    <name type="common">Polychaete worm</name>
    <dbReference type="NCBI Taxonomy" id="283909"/>
    <lineage>
        <taxon>Eukaryota</taxon>
        <taxon>Metazoa</taxon>
        <taxon>Spiralia</taxon>
        <taxon>Lophotrochozoa</taxon>
        <taxon>Annelida</taxon>
        <taxon>Polychaeta</taxon>
        <taxon>Sedentaria</taxon>
        <taxon>Scolecida</taxon>
        <taxon>Capitellidae</taxon>
        <taxon>Capitella</taxon>
    </lineage>
</organism>
<keyword evidence="5" id="KW-0325">Glycoprotein</keyword>
<dbReference type="Proteomes" id="UP000014760">
    <property type="component" value="Unassembled WGS sequence"/>
</dbReference>
<evidence type="ECO:0000256" key="1">
    <source>
        <dbReference type="ARBA" id="ARBA00022729"/>
    </source>
</evidence>
<evidence type="ECO:0000313" key="9">
    <source>
        <dbReference type="EnsemblMetazoa" id="CapteP206337"/>
    </source>
</evidence>
<keyword evidence="2" id="KW-0677">Repeat</keyword>
<evidence type="ECO:0000256" key="5">
    <source>
        <dbReference type="ARBA" id="ARBA00023180"/>
    </source>
</evidence>
<dbReference type="Gene3D" id="3.10.250.10">
    <property type="entry name" value="SRCR-like domain"/>
    <property type="match status" value="1"/>
</dbReference>
<reference evidence="10" key="1">
    <citation type="submission" date="2012-12" db="EMBL/GenBank/DDBJ databases">
        <authorList>
            <person name="Hellsten U."/>
            <person name="Grimwood J."/>
            <person name="Chapman J.A."/>
            <person name="Shapiro H."/>
            <person name="Aerts A."/>
            <person name="Otillar R.P."/>
            <person name="Terry A.Y."/>
            <person name="Boore J.L."/>
            <person name="Simakov O."/>
            <person name="Marletaz F."/>
            <person name="Cho S.-J."/>
            <person name="Edsinger-Gonzales E."/>
            <person name="Havlak P."/>
            <person name="Kuo D.-H."/>
            <person name="Larsson T."/>
            <person name="Lv J."/>
            <person name="Arendt D."/>
            <person name="Savage R."/>
            <person name="Osoegawa K."/>
            <person name="de Jong P."/>
            <person name="Lindberg D.R."/>
            <person name="Seaver E.C."/>
            <person name="Weisblat D.A."/>
            <person name="Putnam N.H."/>
            <person name="Grigoriev I.V."/>
            <person name="Rokhsar D.S."/>
        </authorList>
    </citation>
    <scope>NUCLEOTIDE SEQUENCE</scope>
    <source>
        <strain evidence="10">I ESC-2004</strain>
    </source>
</reference>
<evidence type="ECO:0000259" key="7">
    <source>
        <dbReference type="PROSITE" id="PS50287"/>
    </source>
</evidence>
<gene>
    <name evidence="8" type="ORF">CAPTEDRAFT_206337</name>
</gene>
<dbReference type="PRINTS" id="PR00258">
    <property type="entry name" value="SPERACTRCPTR"/>
</dbReference>
<dbReference type="GO" id="GO:0016020">
    <property type="term" value="C:membrane"/>
    <property type="evidence" value="ECO:0007669"/>
    <property type="project" value="InterPro"/>
</dbReference>
<dbReference type="OMA" id="DEWDIHD"/>
<dbReference type="InterPro" id="IPR036772">
    <property type="entry name" value="SRCR-like_dom_sf"/>
</dbReference>
<keyword evidence="4" id="KW-0675">Receptor</keyword>
<evidence type="ECO:0000256" key="6">
    <source>
        <dbReference type="PROSITE-ProRule" id="PRU00196"/>
    </source>
</evidence>
<dbReference type="STRING" id="283909.R7UXA7"/>
<dbReference type="SMART" id="SM00202">
    <property type="entry name" value="SR"/>
    <property type="match status" value="1"/>
</dbReference>
<dbReference type="EMBL" id="AMQN01040839">
    <property type="status" value="NOT_ANNOTATED_CDS"/>
    <property type="molecule type" value="Genomic_DNA"/>
</dbReference>
<dbReference type="Pfam" id="PF00530">
    <property type="entry name" value="SRCR"/>
    <property type="match status" value="1"/>
</dbReference>
<reference evidence="8 10" key="2">
    <citation type="journal article" date="2013" name="Nature">
        <title>Insights into bilaterian evolution from three spiralian genomes.</title>
        <authorList>
            <person name="Simakov O."/>
            <person name="Marletaz F."/>
            <person name="Cho S.J."/>
            <person name="Edsinger-Gonzales E."/>
            <person name="Havlak P."/>
            <person name="Hellsten U."/>
            <person name="Kuo D.H."/>
            <person name="Larsson T."/>
            <person name="Lv J."/>
            <person name="Arendt D."/>
            <person name="Savage R."/>
            <person name="Osoegawa K."/>
            <person name="de Jong P."/>
            <person name="Grimwood J."/>
            <person name="Chapman J.A."/>
            <person name="Shapiro H."/>
            <person name="Aerts A."/>
            <person name="Otillar R.P."/>
            <person name="Terry A.Y."/>
            <person name="Boore J.L."/>
            <person name="Grigoriev I.V."/>
            <person name="Lindberg D.R."/>
            <person name="Seaver E.C."/>
            <person name="Weisblat D.A."/>
            <person name="Putnam N.H."/>
            <person name="Rokhsar D.S."/>
        </authorList>
    </citation>
    <scope>NUCLEOTIDE SEQUENCE</scope>
    <source>
        <strain evidence="8 10">I ESC-2004</strain>
    </source>
</reference>
<evidence type="ECO:0000313" key="10">
    <source>
        <dbReference type="Proteomes" id="UP000014760"/>
    </source>
</evidence>
<dbReference type="FunFam" id="3.10.250.10:FF:000007">
    <property type="entry name" value="Soluble scavenger receptor cysteine-rich domain-containing protein SSC5D"/>
    <property type="match status" value="1"/>
</dbReference>
<proteinExistence type="predicted"/>
<dbReference type="PROSITE" id="PS50287">
    <property type="entry name" value="SRCR_2"/>
    <property type="match status" value="1"/>
</dbReference>
<evidence type="ECO:0000313" key="8">
    <source>
        <dbReference type="EMBL" id="ELU10932.1"/>
    </source>
</evidence>
<accession>R7UXA7</accession>
<evidence type="ECO:0000256" key="2">
    <source>
        <dbReference type="ARBA" id="ARBA00022737"/>
    </source>
</evidence>
<dbReference type="PANTHER" id="PTHR48071">
    <property type="entry name" value="SRCR DOMAIN-CONTAINING PROTEIN"/>
    <property type="match status" value="1"/>
</dbReference>
<keyword evidence="10" id="KW-1185">Reference proteome</keyword>
<evidence type="ECO:0000256" key="4">
    <source>
        <dbReference type="ARBA" id="ARBA00023170"/>
    </source>
</evidence>
<protein>
    <recommendedName>
        <fullName evidence="7">SRCR domain-containing protein</fullName>
    </recommendedName>
</protein>
<dbReference type="HOGENOM" id="CLU_002555_6_1_1"/>
<keyword evidence="1" id="KW-0732">Signal</keyword>
<dbReference type="OrthoDB" id="549235at2759"/>
<dbReference type="AlphaFoldDB" id="R7UXA7"/>
<feature type="domain" description="SRCR" evidence="7">
    <location>
        <begin position="20"/>
        <end position="117"/>
    </location>
</feature>
<evidence type="ECO:0000256" key="3">
    <source>
        <dbReference type="ARBA" id="ARBA00023157"/>
    </source>
</evidence>
<dbReference type="InterPro" id="IPR001190">
    <property type="entry name" value="SRCR"/>
</dbReference>
<dbReference type="EMBL" id="KB297132">
    <property type="protein sequence ID" value="ELU10932.1"/>
    <property type="molecule type" value="Genomic_DNA"/>
</dbReference>
<keyword evidence="3" id="KW-1015">Disulfide bond</keyword>
<name>R7UXA7_CAPTE</name>
<sequence length="117" mass="12896">MERKDNNFFLDQCTITQAGLRLAGGSENRGRLEVYHNGEWRTVCDDAFSNADAAVFCRSMGKPYENAEAIASFGGGSGPIYLDNVNCDRHAYASFCTHRGWGVHDCGHQEDVGLNCQ</sequence>
<dbReference type="PANTHER" id="PTHR48071:SF27">
    <property type="entry name" value="SCAVENGER RECEPTOR CYSTEINE-RICH TYPE 1 PROTEIN M130-LIKE"/>
    <property type="match status" value="1"/>
</dbReference>
<dbReference type="EnsemblMetazoa" id="CapteT206337">
    <property type="protein sequence ID" value="CapteP206337"/>
    <property type="gene ID" value="CapteG206337"/>
</dbReference>
<reference evidence="9" key="3">
    <citation type="submission" date="2015-06" db="UniProtKB">
        <authorList>
            <consortium name="EnsemblMetazoa"/>
        </authorList>
    </citation>
    <scope>IDENTIFICATION</scope>
</reference>
<dbReference type="SUPFAM" id="SSF56487">
    <property type="entry name" value="SRCR-like"/>
    <property type="match status" value="1"/>
</dbReference>